<name>A0A132P7Y6_ENTFC</name>
<evidence type="ECO:0000313" key="9">
    <source>
        <dbReference type="EMBL" id="KAB7576982.1"/>
    </source>
</evidence>
<dbReference type="Proteomes" id="UP000070452">
    <property type="component" value="Unassembled WGS sequence"/>
</dbReference>
<dbReference type="InterPro" id="IPR036388">
    <property type="entry name" value="WH-like_DNA-bd_sf"/>
</dbReference>
<dbReference type="EMBL" id="WEFP01000001">
    <property type="protein sequence ID" value="KAB7576982.1"/>
    <property type="molecule type" value="Genomic_DNA"/>
</dbReference>
<feature type="domain" description="PTS EIIA type-4" evidence="7">
    <location>
        <begin position="541"/>
        <end position="664"/>
    </location>
</feature>
<dbReference type="GO" id="GO:0016020">
    <property type="term" value="C:membrane"/>
    <property type="evidence" value="ECO:0007669"/>
    <property type="project" value="InterPro"/>
</dbReference>
<dbReference type="GeneID" id="66453611"/>
<proteinExistence type="predicted"/>
<dbReference type="InterPro" id="IPR036634">
    <property type="entry name" value="PRD_sf"/>
</dbReference>
<dbReference type="InterPro" id="IPR011608">
    <property type="entry name" value="PRD"/>
</dbReference>
<evidence type="ECO:0000313" key="13">
    <source>
        <dbReference type="Proteomes" id="UP000070452"/>
    </source>
</evidence>
<dbReference type="InterPro" id="IPR036390">
    <property type="entry name" value="WH_DNA-bd_sf"/>
</dbReference>
<protein>
    <recommendedName>
        <fullName evidence="1">DNA translocase FtsK</fullName>
    </recommendedName>
</protein>
<evidence type="ECO:0000313" key="12">
    <source>
        <dbReference type="EMBL" id="PZM57124.1"/>
    </source>
</evidence>
<evidence type="ECO:0000256" key="3">
    <source>
        <dbReference type="ARBA" id="ARBA00022741"/>
    </source>
</evidence>
<evidence type="ECO:0000256" key="5">
    <source>
        <dbReference type="ARBA" id="ARBA00023125"/>
    </source>
</evidence>
<organism evidence="10 13">
    <name type="scientific">Enterococcus faecium</name>
    <name type="common">Streptococcus faecium</name>
    <dbReference type="NCBI Taxonomy" id="1352"/>
    <lineage>
        <taxon>Bacteria</taxon>
        <taxon>Bacillati</taxon>
        <taxon>Bacillota</taxon>
        <taxon>Bacilli</taxon>
        <taxon>Lactobacillales</taxon>
        <taxon>Enterococcaceae</taxon>
        <taxon>Enterococcus</taxon>
    </lineage>
</organism>
<dbReference type="Gene3D" id="3.40.50.510">
    <property type="entry name" value="Phosphotransferase system, mannose-type IIA component"/>
    <property type="match status" value="1"/>
</dbReference>
<evidence type="ECO:0000256" key="1">
    <source>
        <dbReference type="ARBA" id="ARBA00020887"/>
    </source>
</evidence>
<reference evidence="9 16" key="4">
    <citation type="submission" date="2019-10" db="EMBL/GenBank/DDBJ databases">
        <title>Evolutionary dynamics of vancomycin-resistant Enterococcus faecium during gastrointestinal tract colonization and bloodstream infection in immunocompromised pediatric patients.</title>
        <authorList>
            <person name="Chilambi G.S."/>
            <person name="Nordstrom H.R."/>
            <person name="Evans D.R."/>
            <person name="Ferrolino J."/>
            <person name="Hayden R.T."/>
            <person name="Maron G.M."/>
            <person name="Vo A.N."/>
            <person name="Gilmore M.S."/>
            <person name="Wolf J."/>
            <person name="Rosch J.W."/>
            <person name="Van Tyne D."/>
        </authorList>
    </citation>
    <scope>NUCLEOTIDE SEQUENCE [LARGE SCALE GENOMIC DNA]</scope>
    <source>
        <strain evidence="9 16">VRECG27</strain>
    </source>
</reference>
<dbReference type="Proteomes" id="UP000191171">
    <property type="component" value="Unassembled WGS sequence"/>
</dbReference>
<feature type="domain" description="Sigma-54 factor interaction" evidence="6">
    <location>
        <begin position="110"/>
        <end position="344"/>
    </location>
</feature>
<reference evidence="12 15" key="3">
    <citation type="submission" date="2018-05" db="EMBL/GenBank/DDBJ databases">
        <title>Vancomycin-resistant Enterococcus faecium strain from Chelyabinsk, Russia.</title>
        <authorList>
            <person name="Gostev V."/>
            <person name="Goncharov A."/>
            <person name="Kolodzhieva V."/>
            <person name="Suvorov A."/>
            <person name="Sidorenko S."/>
            <person name="Zueva L."/>
        </authorList>
    </citation>
    <scope>NUCLEOTIDE SEQUENCE [LARGE SCALE GENOMIC DNA]</scope>
    <source>
        <strain evidence="12 15">20</strain>
    </source>
</reference>
<keyword evidence="4" id="KW-0067">ATP-binding</keyword>
<dbReference type="PROSITE" id="PS51372">
    <property type="entry name" value="PRD_2"/>
    <property type="match status" value="1"/>
</dbReference>
<dbReference type="CDD" id="cd00009">
    <property type="entry name" value="AAA"/>
    <property type="match status" value="1"/>
</dbReference>
<keyword evidence="5" id="KW-0238">DNA-binding</keyword>
<dbReference type="Gene3D" id="3.40.50.300">
    <property type="entry name" value="P-loop containing nucleotide triphosphate hydrolases"/>
    <property type="match status" value="1"/>
</dbReference>
<dbReference type="Proteomes" id="UP000249070">
    <property type="component" value="Unassembled WGS sequence"/>
</dbReference>
<dbReference type="InterPro" id="IPR027417">
    <property type="entry name" value="P-loop_NTPase"/>
</dbReference>
<dbReference type="GO" id="GO:0016740">
    <property type="term" value="F:transferase activity"/>
    <property type="evidence" value="ECO:0007669"/>
    <property type="project" value="UniProtKB-KW"/>
</dbReference>
<evidence type="ECO:0000313" key="16">
    <source>
        <dbReference type="Proteomes" id="UP000469871"/>
    </source>
</evidence>
<gene>
    <name evidence="10" type="ORF">AWT83_08110</name>
    <name evidence="11" type="ORF">B1P95_03115</name>
    <name evidence="12" type="ORF">DKP91_00855</name>
    <name evidence="9" type="ORF">GBM73_06490</name>
</gene>
<dbReference type="EMBL" id="MVGJ01000013">
    <property type="protein sequence ID" value="OOL83600.1"/>
    <property type="molecule type" value="Genomic_DNA"/>
</dbReference>
<dbReference type="Pfam" id="PF00158">
    <property type="entry name" value="Sigma54_activat"/>
    <property type="match status" value="1"/>
</dbReference>
<dbReference type="Proteomes" id="UP000469871">
    <property type="component" value="Unassembled WGS sequence"/>
</dbReference>
<feature type="domain" description="PRD" evidence="8">
    <location>
        <begin position="796"/>
        <end position="898"/>
    </location>
</feature>
<evidence type="ECO:0000259" key="7">
    <source>
        <dbReference type="PROSITE" id="PS51096"/>
    </source>
</evidence>
<dbReference type="EMBL" id="QHGU01000002">
    <property type="protein sequence ID" value="PZM57124.1"/>
    <property type="molecule type" value="Genomic_DNA"/>
</dbReference>
<reference evidence="11 14" key="2">
    <citation type="submission" date="2017-02" db="EMBL/GenBank/DDBJ databases">
        <title>Clonality and virulence of isolates of VRE in Hematopoietic Stem Cell Transplanted (HSCT) patients.</title>
        <authorList>
            <person name="Marchi A.P."/>
            <person name="Martins R.C."/>
            <person name="Marie S.K."/>
            <person name="Levin A.S."/>
            <person name="Costa S.F."/>
        </authorList>
    </citation>
    <scope>NUCLEOTIDE SEQUENCE [LARGE SCALE GENOMIC DNA]</scope>
    <source>
        <strain evidence="11 14">LIM1759</strain>
    </source>
</reference>
<evidence type="ECO:0000313" key="11">
    <source>
        <dbReference type="EMBL" id="OOL83600.1"/>
    </source>
</evidence>
<dbReference type="InterPro" id="IPR002078">
    <property type="entry name" value="Sigma_54_int"/>
</dbReference>
<dbReference type="GO" id="GO:0005524">
    <property type="term" value="F:ATP binding"/>
    <property type="evidence" value="ECO:0007669"/>
    <property type="project" value="UniProtKB-KW"/>
</dbReference>
<dbReference type="EMBL" id="LRHK01000001">
    <property type="protein sequence ID" value="KWX18429.1"/>
    <property type="molecule type" value="Genomic_DNA"/>
</dbReference>
<dbReference type="SUPFAM" id="SSF53062">
    <property type="entry name" value="PTS system fructose IIA component-like"/>
    <property type="match status" value="1"/>
</dbReference>
<evidence type="ECO:0000256" key="4">
    <source>
        <dbReference type="ARBA" id="ARBA00022840"/>
    </source>
</evidence>
<dbReference type="Pfam" id="PF00874">
    <property type="entry name" value="PRD"/>
    <property type="match status" value="1"/>
</dbReference>
<evidence type="ECO:0000313" key="14">
    <source>
        <dbReference type="Proteomes" id="UP000191171"/>
    </source>
</evidence>
<accession>A0A132P7Y6</accession>
<dbReference type="PANTHER" id="PTHR32071:SF38">
    <property type="entry name" value="PSP OPERON TRANSCRIPTIONAL ACTIVATOR"/>
    <property type="match status" value="1"/>
</dbReference>
<dbReference type="InterPro" id="IPR036662">
    <property type="entry name" value="PTS_EIIA_man-typ_sf"/>
</dbReference>
<comment type="caution">
    <text evidence="10">The sequence shown here is derived from an EMBL/GenBank/DDBJ whole genome shotgun (WGS) entry which is preliminary data.</text>
</comment>
<dbReference type="PROSITE" id="PS51096">
    <property type="entry name" value="PTS_EIIA_TYPE_4"/>
    <property type="match status" value="1"/>
</dbReference>
<keyword evidence="3" id="KW-0547">Nucleotide-binding</keyword>
<dbReference type="SUPFAM" id="SSF52540">
    <property type="entry name" value="P-loop containing nucleoside triphosphate hydrolases"/>
    <property type="match status" value="1"/>
</dbReference>
<dbReference type="GO" id="GO:0009401">
    <property type="term" value="P:phosphoenolpyruvate-dependent sugar phosphotransferase system"/>
    <property type="evidence" value="ECO:0007669"/>
    <property type="project" value="InterPro"/>
</dbReference>
<evidence type="ECO:0000313" key="10">
    <source>
        <dbReference type="EMBL" id="KWX18429.1"/>
    </source>
</evidence>
<evidence type="ECO:0000256" key="2">
    <source>
        <dbReference type="ARBA" id="ARBA00022679"/>
    </source>
</evidence>
<reference evidence="10 13" key="1">
    <citation type="submission" date="2016-01" db="EMBL/GenBank/DDBJ databases">
        <title>Molecular Mechanisms for transfer of large genomic segments between Enterococcus faecium strains.</title>
        <authorList>
            <person name="Garcia-Solache M.A."/>
            <person name="Lebreton F."/>
            <person name="Mclaughlin R.E."/>
            <person name="Whiteaker J.D."/>
            <person name="Gilmore M.S."/>
            <person name="Rice L.B."/>
        </authorList>
    </citation>
    <scope>NUCLEOTIDE SEQUENCE [LARGE SCALE GENOMIC DNA]</scope>
    <source>
        <strain evidence="10 13">D344RRF x C68</strain>
    </source>
</reference>
<dbReference type="PROSITE" id="PS50045">
    <property type="entry name" value="SIGMA54_INTERACT_4"/>
    <property type="match status" value="1"/>
</dbReference>
<dbReference type="GO" id="GO:0003677">
    <property type="term" value="F:DNA binding"/>
    <property type="evidence" value="ECO:0007669"/>
    <property type="project" value="UniProtKB-KW"/>
</dbReference>
<evidence type="ECO:0000259" key="8">
    <source>
        <dbReference type="PROSITE" id="PS51372"/>
    </source>
</evidence>
<evidence type="ECO:0000313" key="15">
    <source>
        <dbReference type="Proteomes" id="UP000249070"/>
    </source>
</evidence>
<dbReference type="SMART" id="SM00382">
    <property type="entry name" value="AAA"/>
    <property type="match status" value="1"/>
</dbReference>
<dbReference type="InterPro" id="IPR004701">
    <property type="entry name" value="PTS_EIIA_man-typ"/>
</dbReference>
<dbReference type="SUPFAM" id="SSF46785">
    <property type="entry name" value="Winged helix' DNA-binding domain"/>
    <property type="match status" value="1"/>
</dbReference>
<dbReference type="InterPro" id="IPR003593">
    <property type="entry name" value="AAA+_ATPase"/>
</dbReference>
<sequence>MEYKYRIDILQPIVYYAFRHIKLEEKMKKSAKDRVFDELIRLTGNMSSVTAEKISKNLGISRQNASHYLTRLVEDKKVEKLPGKPVLWKPLDEYAVVDNTEQINEAFHSVVGHDGSLREVIQKCIAAVKYPPNGLSVLINGATGVGKSFLATKIFEYAIHEQIIEKDAPFAILNCADYADNPELLSATLFGYKKGAFTGAEKDTDGLLATANNGYLFLDEVHRLSKENQEKLFLFIDTGNYRPVGENVNWHSAKVRFIFATTEKGENYLLDTFDRRIQISVMLPTFEDRPIRERLELIQLFFQNEADVLQKDIIVSREALSLMLSHPFSGNIGKLKNIIKISCADVYSRTQEEPLTIGKNEILIQLNMLESEVESLPIASLLIKKNQKIKTDRIKPFDYDSILEKITQLINEGNFNENFSSIKNEVQHLVHHIDKDSFLSMSRKLMIQMFRKVWVSVLGKTYGLTTSGPVAEIISRSYVISPSYKTDLTGINRTLAANLPRTTYLCNQFLEHLPPLSEKDENFLRLLIVVTLSDYVDESIELKGLLLAHGDSTASSIQAVVNQLCGNYVFEALDMPVESNVSEIVESTRNFVKRQVNTDSLVLIVDMGSLNQIYTQIKNDLKGELLLLNNLTTSIALDIGLKMTMNAPFKQIAEDAADKYSINVQYFEGFSQSSNIIISCMSGLGISDKLKDVFRHHLSDESIEVFTKDYRELRELIDQNDETYFDKTKLVITTSDLPRSFSIPNINVYDILDGDGAANLEHILSPEMKPAEFNRLIQELVKFFSLEGIADRLNFLNPTIVMSEVETVISKYENYYHFTLNGRVKLNLYMHTALMMERLFLARTEKSEEPNYDLKPDEDEFYYVSRSIFQSMEMKYNFKVNAYELSLLYELLGPYIQK</sequence>
<keyword evidence="2" id="KW-0808">Transferase</keyword>
<dbReference type="PANTHER" id="PTHR32071">
    <property type="entry name" value="TRANSCRIPTIONAL REGULATORY PROTEIN"/>
    <property type="match status" value="1"/>
</dbReference>
<evidence type="ECO:0000259" key="6">
    <source>
        <dbReference type="PROSITE" id="PS50045"/>
    </source>
</evidence>
<dbReference type="SUPFAM" id="SSF63520">
    <property type="entry name" value="PTS-regulatory domain, PRD"/>
    <property type="match status" value="1"/>
</dbReference>
<dbReference type="AlphaFoldDB" id="A0A132P7Y6"/>
<dbReference type="GO" id="GO:0006355">
    <property type="term" value="P:regulation of DNA-templated transcription"/>
    <property type="evidence" value="ECO:0007669"/>
    <property type="project" value="InterPro"/>
</dbReference>
<dbReference type="Gene3D" id="1.10.10.10">
    <property type="entry name" value="Winged helix-like DNA-binding domain superfamily/Winged helix DNA-binding domain"/>
    <property type="match status" value="1"/>
</dbReference>
<dbReference type="RefSeq" id="WP_002304269.1">
    <property type="nucleotide sequence ID" value="NZ_AP022341.1"/>
</dbReference>